<sequence>MPARQVQISFNDKVAKETREVLSEVKTMFRRVSKPTHKKLVFGARVTNLANDYSEAFVGIGFSSIKSQSTSPETISLNQALNENKEAKSARDNRNVHYNEG</sequence>
<feature type="compositionally biased region" description="Basic and acidic residues" evidence="1">
    <location>
        <begin position="83"/>
        <end position="101"/>
    </location>
</feature>
<dbReference type="EMBL" id="MCFK01005512">
    <property type="protein sequence ID" value="RKF60018.1"/>
    <property type="molecule type" value="Genomic_DNA"/>
</dbReference>
<evidence type="ECO:0000313" key="2">
    <source>
        <dbReference type="EMBL" id="RKF60018.1"/>
    </source>
</evidence>
<name>A0A420HRG7_9PEZI</name>
<keyword evidence="3" id="KW-1185">Reference proteome</keyword>
<evidence type="ECO:0000256" key="1">
    <source>
        <dbReference type="SAM" id="MobiDB-lite"/>
    </source>
</evidence>
<feature type="region of interest" description="Disordered" evidence="1">
    <location>
        <begin position="80"/>
        <end position="101"/>
    </location>
</feature>
<proteinExistence type="predicted"/>
<gene>
    <name evidence="2" type="ORF">OnM2_055007</name>
</gene>
<comment type="caution">
    <text evidence="2">The sequence shown here is derived from an EMBL/GenBank/DDBJ whole genome shotgun (WGS) entry which is preliminary data.</text>
</comment>
<dbReference type="Proteomes" id="UP000286134">
    <property type="component" value="Unassembled WGS sequence"/>
</dbReference>
<reference evidence="2 3" key="1">
    <citation type="journal article" date="2018" name="BMC Genomics">
        <title>Comparative genome analyses reveal sequence features reflecting distinct modes of host-adaptation between dicot and monocot powdery mildew.</title>
        <authorList>
            <person name="Wu Y."/>
            <person name="Ma X."/>
            <person name="Pan Z."/>
            <person name="Kale S.D."/>
            <person name="Song Y."/>
            <person name="King H."/>
            <person name="Zhang Q."/>
            <person name="Presley C."/>
            <person name="Deng X."/>
            <person name="Wei C.I."/>
            <person name="Xiao S."/>
        </authorList>
    </citation>
    <scope>NUCLEOTIDE SEQUENCE [LARGE SCALE GENOMIC DNA]</scope>
    <source>
        <strain evidence="2">UMSG2</strain>
    </source>
</reference>
<evidence type="ECO:0000313" key="3">
    <source>
        <dbReference type="Proteomes" id="UP000286134"/>
    </source>
</evidence>
<dbReference type="OrthoDB" id="10536329at2759"/>
<organism evidence="2 3">
    <name type="scientific">Erysiphe neolycopersici</name>
    <dbReference type="NCBI Taxonomy" id="212602"/>
    <lineage>
        <taxon>Eukaryota</taxon>
        <taxon>Fungi</taxon>
        <taxon>Dikarya</taxon>
        <taxon>Ascomycota</taxon>
        <taxon>Pezizomycotina</taxon>
        <taxon>Leotiomycetes</taxon>
        <taxon>Erysiphales</taxon>
        <taxon>Erysiphaceae</taxon>
        <taxon>Erysiphe</taxon>
    </lineage>
</organism>
<dbReference type="AlphaFoldDB" id="A0A420HRG7"/>
<protein>
    <submittedName>
        <fullName evidence="2">Uncharacterized protein</fullName>
    </submittedName>
</protein>
<accession>A0A420HRG7</accession>